<gene>
    <name evidence="4" type="primary">cysH</name>
    <name evidence="6" type="ORF">GT348_07970</name>
</gene>
<keyword evidence="2 4" id="KW-0560">Oxidoreductase</keyword>
<dbReference type="AlphaFoldDB" id="A0A6P1NMU8"/>
<keyword evidence="4" id="KW-0963">Cytoplasm</keyword>
<dbReference type="GO" id="GO:0051539">
    <property type="term" value="F:4 iron, 4 sulfur cluster binding"/>
    <property type="evidence" value="ECO:0007669"/>
    <property type="project" value="UniProtKB-UniRule"/>
</dbReference>
<keyword evidence="4" id="KW-0479">Metal-binding</keyword>
<dbReference type="NCBIfam" id="TIGR00434">
    <property type="entry name" value="cysH"/>
    <property type="match status" value="1"/>
</dbReference>
<dbReference type="EC" id="1.8.4.10" evidence="4"/>
<dbReference type="PANTHER" id="PTHR46509">
    <property type="entry name" value="PHOSPHOADENOSINE PHOSPHOSULFATE REDUCTASE"/>
    <property type="match status" value="1"/>
</dbReference>
<dbReference type="InterPro" id="IPR014729">
    <property type="entry name" value="Rossmann-like_a/b/a_fold"/>
</dbReference>
<accession>A0A6P1NMU8</accession>
<dbReference type="SUPFAM" id="SSF52402">
    <property type="entry name" value="Adenine nucleotide alpha hydrolases-like"/>
    <property type="match status" value="1"/>
</dbReference>
<comment type="cofactor">
    <cofactor evidence="4">
        <name>[4Fe-4S] cluster</name>
        <dbReference type="ChEBI" id="CHEBI:49883"/>
    </cofactor>
    <text evidence="4">Binds 1 [4Fe-4S] cluster per subunit.</text>
</comment>
<dbReference type="InterPro" id="IPR002500">
    <property type="entry name" value="PAPS_reduct_dom"/>
</dbReference>
<dbReference type="GO" id="GO:0019379">
    <property type="term" value="P:sulfate assimilation, phosphoadenylyl sulfate reduction by phosphoadenylyl-sulfate reductase (thioredoxin)"/>
    <property type="evidence" value="ECO:0007669"/>
    <property type="project" value="UniProtKB-UniRule"/>
</dbReference>
<dbReference type="Pfam" id="PF01507">
    <property type="entry name" value="PAPS_reduct"/>
    <property type="match status" value="1"/>
</dbReference>
<evidence type="ECO:0000313" key="7">
    <source>
        <dbReference type="Proteomes" id="UP000463975"/>
    </source>
</evidence>
<dbReference type="PANTHER" id="PTHR46509:SF1">
    <property type="entry name" value="PHOSPHOADENOSINE PHOSPHOSULFATE REDUCTASE"/>
    <property type="match status" value="1"/>
</dbReference>
<dbReference type="GO" id="GO:0043866">
    <property type="term" value="F:adenylyl-sulfate reductase (thioredoxin) activity"/>
    <property type="evidence" value="ECO:0007669"/>
    <property type="project" value="UniProtKB-EC"/>
</dbReference>
<dbReference type="HAMAP" id="MF_00063">
    <property type="entry name" value="CysH"/>
    <property type="match status" value="1"/>
</dbReference>
<organism evidence="6 7">
    <name type="scientific">Aristophania vespae</name>
    <dbReference type="NCBI Taxonomy" id="2697033"/>
    <lineage>
        <taxon>Bacteria</taxon>
        <taxon>Pseudomonadati</taxon>
        <taxon>Pseudomonadota</taxon>
        <taxon>Alphaproteobacteria</taxon>
        <taxon>Acetobacterales</taxon>
        <taxon>Acetobacteraceae</taxon>
        <taxon>Aristophania</taxon>
    </lineage>
</organism>
<dbReference type="EMBL" id="CP047652">
    <property type="protein sequence ID" value="QHI96171.1"/>
    <property type="molecule type" value="Genomic_DNA"/>
</dbReference>
<feature type="domain" description="Phosphoadenosine phosphosulphate reductase" evidence="5">
    <location>
        <begin position="39"/>
        <end position="208"/>
    </location>
</feature>
<dbReference type="Proteomes" id="UP000463975">
    <property type="component" value="Chromosome"/>
</dbReference>
<evidence type="ECO:0000259" key="5">
    <source>
        <dbReference type="Pfam" id="PF01507"/>
    </source>
</evidence>
<evidence type="ECO:0000256" key="2">
    <source>
        <dbReference type="ARBA" id="ARBA00023002"/>
    </source>
</evidence>
<dbReference type="GO" id="GO:0046872">
    <property type="term" value="F:metal ion binding"/>
    <property type="evidence" value="ECO:0007669"/>
    <property type="project" value="UniProtKB-KW"/>
</dbReference>
<keyword evidence="7" id="KW-1185">Reference proteome</keyword>
<comment type="function">
    <text evidence="4">Catalyzes the formation of sulfite from adenosine 5'-phosphosulfate (APS) using thioredoxin as an electron donor.</text>
</comment>
<feature type="active site" description="Nucleophile; cysteine thiosulfonate intermediate" evidence="4">
    <location>
        <position position="228"/>
    </location>
</feature>
<comment type="subcellular location">
    <subcellularLocation>
        <location evidence="4">Cytoplasm</location>
    </subcellularLocation>
</comment>
<dbReference type="RefSeq" id="WP_160619244.1">
    <property type="nucleotide sequence ID" value="NZ_CP047652.1"/>
</dbReference>
<dbReference type="InterPro" id="IPR004511">
    <property type="entry name" value="PAPS/APS_Rdtase"/>
</dbReference>
<dbReference type="GO" id="GO:0070814">
    <property type="term" value="P:hydrogen sulfide biosynthetic process"/>
    <property type="evidence" value="ECO:0007669"/>
    <property type="project" value="UniProtKB-UniRule"/>
</dbReference>
<evidence type="ECO:0000256" key="4">
    <source>
        <dbReference type="HAMAP-Rule" id="MF_00063"/>
    </source>
</evidence>
<proteinExistence type="inferred from homology"/>
<dbReference type="NCBIfam" id="NF002537">
    <property type="entry name" value="PRK02090.1"/>
    <property type="match status" value="1"/>
</dbReference>
<dbReference type="GO" id="GO:0004604">
    <property type="term" value="F:phosphoadenylyl-sulfate reductase (thioredoxin) activity"/>
    <property type="evidence" value="ECO:0007669"/>
    <property type="project" value="UniProtKB-UniRule"/>
</dbReference>
<dbReference type="GO" id="GO:0005737">
    <property type="term" value="C:cytoplasm"/>
    <property type="evidence" value="ECO:0007669"/>
    <property type="project" value="UniProtKB-SubCell"/>
</dbReference>
<keyword evidence="4" id="KW-0408">Iron</keyword>
<feature type="binding site" evidence="4">
    <location>
        <position position="121"/>
    </location>
    <ligand>
        <name>[4Fe-4S] cluster</name>
        <dbReference type="ChEBI" id="CHEBI:49883"/>
    </ligand>
</feature>
<comment type="pathway">
    <text evidence="3 4">Sulfur metabolism; hydrogen sulfide biosynthesis; sulfite from sulfate.</text>
</comment>
<reference evidence="6 7" key="1">
    <citation type="submission" date="2020-01" db="EMBL/GenBank/DDBJ databases">
        <title>Genome sequencing of strain KACC 21507.</title>
        <authorList>
            <person name="Heo J."/>
            <person name="Kim S.-J."/>
            <person name="Kim J.-S."/>
            <person name="Hong S.-B."/>
            <person name="Kwon S.-W."/>
        </authorList>
    </citation>
    <scope>NUCLEOTIDE SEQUENCE [LARGE SCALE GENOMIC DNA]</scope>
    <source>
        <strain evidence="6 7">KACC 21507</strain>
    </source>
</reference>
<evidence type="ECO:0000313" key="6">
    <source>
        <dbReference type="EMBL" id="QHI96171.1"/>
    </source>
</evidence>
<dbReference type="PIRSF" id="PIRSF000857">
    <property type="entry name" value="PAPS_reductase"/>
    <property type="match status" value="1"/>
</dbReference>
<keyword evidence="4" id="KW-0411">Iron-sulfur</keyword>
<evidence type="ECO:0000256" key="1">
    <source>
        <dbReference type="ARBA" id="ARBA00009732"/>
    </source>
</evidence>
<sequence length="238" mass="26341">MALTGEELGILRQLGEGETPQKTASLVLSKVAAQFAGRVALISSFGAESAVLLALLAQNDPQIPVYFLDTKRHFPETLLYRDQLVQFLGLKNLRILSPSDEALKDRDPQDQLAGFDPDACCALRKVEPLEVVLPEFDLWLTGRKRMQSLTRAALPVIEPQKDGTVKINPLAQWQQADITHFMREKGLPQHPLVAKGYLSIGCVPCTRPVKEGEDSRAGRWAGKVKMECGIHRPVPRQA</sequence>
<protein>
    <recommendedName>
        <fullName evidence="4">Adenosine 5'-phosphosulfate reductase</fullName>
        <shortName evidence="4">APS reductase</shortName>
        <ecNumber evidence="4">1.8.4.10</ecNumber>
    </recommendedName>
    <alternativeName>
        <fullName evidence="4">5'-adenylylsulfate reductase</fullName>
    </alternativeName>
    <alternativeName>
        <fullName evidence="4">Thioredoxin-dependent 5'-adenylylsulfate reductase</fullName>
    </alternativeName>
</protein>
<name>A0A6P1NMU8_9PROT</name>
<dbReference type="Gene3D" id="3.40.50.620">
    <property type="entry name" value="HUPs"/>
    <property type="match status" value="1"/>
</dbReference>
<feature type="binding site" evidence="4">
    <location>
        <position position="120"/>
    </location>
    <ligand>
        <name>[4Fe-4S] cluster</name>
        <dbReference type="ChEBI" id="CHEBI:49883"/>
    </ligand>
</feature>
<evidence type="ECO:0000256" key="3">
    <source>
        <dbReference type="ARBA" id="ARBA00024327"/>
    </source>
</evidence>
<feature type="binding site" evidence="4">
    <location>
        <position position="205"/>
    </location>
    <ligand>
        <name>[4Fe-4S] cluster</name>
        <dbReference type="ChEBI" id="CHEBI:49883"/>
    </ligand>
</feature>
<comment type="catalytic activity">
    <reaction evidence="4">
        <text>[thioredoxin]-disulfide + sulfite + AMP + 2 H(+) = adenosine 5'-phosphosulfate + [thioredoxin]-dithiol</text>
        <dbReference type="Rhea" id="RHEA:21976"/>
        <dbReference type="Rhea" id="RHEA-COMP:10698"/>
        <dbReference type="Rhea" id="RHEA-COMP:10700"/>
        <dbReference type="ChEBI" id="CHEBI:15378"/>
        <dbReference type="ChEBI" id="CHEBI:17359"/>
        <dbReference type="ChEBI" id="CHEBI:29950"/>
        <dbReference type="ChEBI" id="CHEBI:50058"/>
        <dbReference type="ChEBI" id="CHEBI:58243"/>
        <dbReference type="ChEBI" id="CHEBI:456215"/>
        <dbReference type="EC" id="1.8.4.10"/>
    </reaction>
</comment>
<feature type="binding site" evidence="4">
    <location>
        <position position="202"/>
    </location>
    <ligand>
        <name>[4Fe-4S] cluster</name>
        <dbReference type="ChEBI" id="CHEBI:49883"/>
    </ligand>
</feature>
<comment type="similarity">
    <text evidence="1 4">Belongs to the PAPS reductase family. CysH subfamily.</text>
</comment>
<dbReference type="KEGG" id="bomb:GT348_07970"/>